<evidence type="ECO:0000313" key="2">
    <source>
        <dbReference type="EMBL" id="MBJ8341259.1"/>
    </source>
</evidence>
<keyword evidence="1" id="KW-0812">Transmembrane</keyword>
<keyword evidence="1" id="KW-1133">Transmembrane helix</keyword>
<sequence length="101" mass="10665">MTRALVVPALVVLVAVIGIIDAATGQAWDLVTLFAAVGVLGALLAVPVRRRRPLTLRIDLFRFLTERADAGDESVGRIADRAVAAYRAALTGDIDPTPSSQ</sequence>
<name>A0A934NTK3_9NOCA</name>
<dbReference type="AlphaFoldDB" id="A0A934NTK3"/>
<evidence type="ECO:0000256" key="1">
    <source>
        <dbReference type="SAM" id="Phobius"/>
    </source>
</evidence>
<dbReference type="Proteomes" id="UP000655868">
    <property type="component" value="Unassembled WGS sequence"/>
</dbReference>
<feature type="transmembrane region" description="Helical" evidence="1">
    <location>
        <begin position="32"/>
        <end position="48"/>
    </location>
</feature>
<comment type="caution">
    <text evidence="2">The sequence shown here is derived from an EMBL/GenBank/DDBJ whole genome shotgun (WGS) entry which is preliminary data.</text>
</comment>
<accession>A0A934NTK3</accession>
<keyword evidence="3" id="KW-1185">Reference proteome</keyword>
<gene>
    <name evidence="2" type="ORF">JGU71_20450</name>
</gene>
<proteinExistence type="predicted"/>
<protein>
    <submittedName>
        <fullName evidence="2">Uncharacterized protein</fullName>
    </submittedName>
</protein>
<dbReference type="RefSeq" id="WP_199706149.1">
    <property type="nucleotide sequence ID" value="NZ_JAEMNV010000007.1"/>
</dbReference>
<organism evidence="2 3">
    <name type="scientific">Antrihabitans stalagmiti</name>
    <dbReference type="NCBI Taxonomy" id="2799499"/>
    <lineage>
        <taxon>Bacteria</taxon>
        <taxon>Bacillati</taxon>
        <taxon>Actinomycetota</taxon>
        <taxon>Actinomycetes</taxon>
        <taxon>Mycobacteriales</taxon>
        <taxon>Nocardiaceae</taxon>
        <taxon>Antrihabitans</taxon>
    </lineage>
</organism>
<dbReference type="EMBL" id="JAEMNV010000007">
    <property type="protein sequence ID" value="MBJ8341259.1"/>
    <property type="molecule type" value="Genomic_DNA"/>
</dbReference>
<evidence type="ECO:0000313" key="3">
    <source>
        <dbReference type="Proteomes" id="UP000655868"/>
    </source>
</evidence>
<reference evidence="2" key="1">
    <citation type="submission" date="2020-12" db="EMBL/GenBank/DDBJ databases">
        <title>Antrihabitans popcorni sp. nov. and Antrihabitans auranticaus sp. nov., isolated from a larva cave.</title>
        <authorList>
            <person name="Lee S.D."/>
            <person name="Kim I.S."/>
        </authorList>
    </citation>
    <scope>NUCLEOTIDE SEQUENCE</scope>
    <source>
        <strain evidence="2">YC3-6</strain>
    </source>
</reference>
<keyword evidence="1" id="KW-0472">Membrane</keyword>